<name>A0A9D4LYL9_DREPO</name>
<organism evidence="1 2">
    <name type="scientific">Dreissena polymorpha</name>
    <name type="common">Zebra mussel</name>
    <name type="synonym">Mytilus polymorpha</name>
    <dbReference type="NCBI Taxonomy" id="45954"/>
    <lineage>
        <taxon>Eukaryota</taxon>
        <taxon>Metazoa</taxon>
        <taxon>Spiralia</taxon>
        <taxon>Lophotrochozoa</taxon>
        <taxon>Mollusca</taxon>
        <taxon>Bivalvia</taxon>
        <taxon>Autobranchia</taxon>
        <taxon>Heteroconchia</taxon>
        <taxon>Euheterodonta</taxon>
        <taxon>Imparidentia</taxon>
        <taxon>Neoheterodontei</taxon>
        <taxon>Myida</taxon>
        <taxon>Dreissenoidea</taxon>
        <taxon>Dreissenidae</taxon>
        <taxon>Dreissena</taxon>
    </lineage>
</organism>
<evidence type="ECO:0000313" key="2">
    <source>
        <dbReference type="Proteomes" id="UP000828390"/>
    </source>
</evidence>
<comment type="caution">
    <text evidence="1">The sequence shown here is derived from an EMBL/GenBank/DDBJ whole genome shotgun (WGS) entry which is preliminary data.</text>
</comment>
<sequence length="91" mass="10339">MRLPVDYVTVLRALHVQRPEVYTTTSIKTTPVESVVDIYPVLYGCGAVVFPRTLRVCMRRELSCTAVCIHRRCRQVCHLHPEFLSPANPAT</sequence>
<accession>A0A9D4LYL9</accession>
<gene>
    <name evidence="1" type="ORF">DPMN_030694</name>
</gene>
<reference evidence="1" key="1">
    <citation type="journal article" date="2019" name="bioRxiv">
        <title>The Genome of the Zebra Mussel, Dreissena polymorpha: A Resource for Invasive Species Research.</title>
        <authorList>
            <person name="McCartney M.A."/>
            <person name="Auch B."/>
            <person name="Kono T."/>
            <person name="Mallez S."/>
            <person name="Zhang Y."/>
            <person name="Obille A."/>
            <person name="Becker A."/>
            <person name="Abrahante J.E."/>
            <person name="Garbe J."/>
            <person name="Badalamenti J.P."/>
            <person name="Herman A."/>
            <person name="Mangelson H."/>
            <person name="Liachko I."/>
            <person name="Sullivan S."/>
            <person name="Sone E.D."/>
            <person name="Koren S."/>
            <person name="Silverstein K.A.T."/>
            <person name="Beckman K.B."/>
            <person name="Gohl D.M."/>
        </authorList>
    </citation>
    <scope>NUCLEOTIDE SEQUENCE</scope>
    <source>
        <strain evidence="1">Duluth1</strain>
        <tissue evidence="1">Whole animal</tissue>
    </source>
</reference>
<dbReference type="EMBL" id="JAIWYP010000002">
    <property type="protein sequence ID" value="KAH3867562.1"/>
    <property type="molecule type" value="Genomic_DNA"/>
</dbReference>
<dbReference type="Proteomes" id="UP000828390">
    <property type="component" value="Unassembled WGS sequence"/>
</dbReference>
<reference evidence="1" key="2">
    <citation type="submission" date="2020-11" db="EMBL/GenBank/DDBJ databases">
        <authorList>
            <person name="McCartney M.A."/>
            <person name="Auch B."/>
            <person name="Kono T."/>
            <person name="Mallez S."/>
            <person name="Becker A."/>
            <person name="Gohl D.M."/>
            <person name="Silverstein K.A.T."/>
            <person name="Koren S."/>
            <person name="Bechman K.B."/>
            <person name="Herman A."/>
            <person name="Abrahante J.E."/>
            <person name="Garbe J."/>
        </authorList>
    </citation>
    <scope>NUCLEOTIDE SEQUENCE</scope>
    <source>
        <strain evidence="1">Duluth1</strain>
        <tissue evidence="1">Whole animal</tissue>
    </source>
</reference>
<dbReference type="AlphaFoldDB" id="A0A9D4LYL9"/>
<keyword evidence="2" id="KW-1185">Reference proteome</keyword>
<evidence type="ECO:0000313" key="1">
    <source>
        <dbReference type="EMBL" id="KAH3867562.1"/>
    </source>
</evidence>
<proteinExistence type="predicted"/>
<protein>
    <submittedName>
        <fullName evidence="1">Uncharacterized protein</fullName>
    </submittedName>
</protein>